<name>A0A150XQT0_ROSEK</name>
<accession>A0A150XQT0</accession>
<gene>
    <name evidence="2" type="ORF">MB14_15025</name>
</gene>
<dbReference type="Proteomes" id="UP000075583">
    <property type="component" value="Unassembled WGS sequence"/>
</dbReference>
<evidence type="ECO:0000313" key="2">
    <source>
        <dbReference type="EMBL" id="KYG81086.1"/>
    </source>
</evidence>
<dbReference type="AlphaFoldDB" id="A0A150XQT0"/>
<sequence>MPFKHMLKMGRLFFCVWLCLFYTIPVLSQNTNRPELSKREIRKLNKNLDKLSKSLDKHTSKLKVLLKLKQENLTFQVDVLQDADKDVVLEIDSIKRGVDKKLEGFQSEIFDVDSITIPQGLRDEIARLKKELKVGMQLSKSDPKLTNQLQDSFIKLSGAEYDLKEAEDLFPDLNKLKINQETINEYIEPISSDFALLRDQIQSFQSSIDRYKAELTDWDKTLESQIMKLEDVNGLSQFRNNSLDPSSETSRMQNELEGYQSKSFVQKQMEERFSKMLEEDGQDALVKRLTEGREKIAEAKEKYTKVQDLNNPDQKRNNPLKGKSFIERLSFGGNLQVNRVEPISLDVGGELAYQISPKSELGAGSAYRLRLQKKILAGVSSDNFNVRGFYNHVIWRNIRLQGNYELDYLVLNNPQADSEIKDWVQSGLIGFKQEQPFFKKIKGYMTVQYDFLHSAESANSRWVVRFGFRFK</sequence>
<protein>
    <submittedName>
        <fullName evidence="2">Uncharacterized protein</fullName>
    </submittedName>
</protein>
<feature type="coiled-coil region" evidence="1">
    <location>
        <begin position="282"/>
        <end position="309"/>
    </location>
</feature>
<reference evidence="2" key="1">
    <citation type="submission" date="2016-01" db="EMBL/GenBank/DDBJ databases">
        <title>Genome sequencing of Roseivirga ehrenbergii KMM 6017.</title>
        <authorList>
            <person name="Selvaratnam C."/>
            <person name="Thevarajoo S."/>
            <person name="Goh K.M."/>
            <person name="Ee R."/>
            <person name="Chan K.-G."/>
            <person name="Chong C.S."/>
        </authorList>
    </citation>
    <scope>NUCLEOTIDE SEQUENCE [LARGE SCALE GENOMIC DNA]</scope>
    <source>
        <strain evidence="2">KMM 6017</strain>
    </source>
</reference>
<evidence type="ECO:0000256" key="1">
    <source>
        <dbReference type="SAM" id="Coils"/>
    </source>
</evidence>
<keyword evidence="3" id="KW-1185">Reference proteome</keyword>
<proteinExistence type="predicted"/>
<dbReference type="STRING" id="279360.MB14_15025"/>
<evidence type="ECO:0000313" key="3">
    <source>
        <dbReference type="Proteomes" id="UP000075583"/>
    </source>
</evidence>
<dbReference type="EMBL" id="LQZQ01000003">
    <property type="protein sequence ID" value="KYG81086.1"/>
    <property type="molecule type" value="Genomic_DNA"/>
</dbReference>
<comment type="caution">
    <text evidence="2">The sequence shown here is derived from an EMBL/GenBank/DDBJ whole genome shotgun (WGS) entry which is preliminary data.</text>
</comment>
<organism evidence="2 3">
    <name type="scientific">Roseivirga ehrenbergii (strain DSM 102268 / JCM 13514 / KCTC 12282 / NCIMB 14502 / KMM 6017)</name>
    <dbReference type="NCBI Taxonomy" id="279360"/>
    <lineage>
        <taxon>Bacteria</taxon>
        <taxon>Pseudomonadati</taxon>
        <taxon>Bacteroidota</taxon>
        <taxon>Cytophagia</taxon>
        <taxon>Cytophagales</taxon>
        <taxon>Roseivirgaceae</taxon>
        <taxon>Roseivirga</taxon>
    </lineage>
</organism>
<keyword evidence="1" id="KW-0175">Coiled coil</keyword>